<keyword evidence="18" id="KW-1185">Reference proteome</keyword>
<feature type="coiled-coil region" evidence="13">
    <location>
        <begin position="99"/>
        <end position="128"/>
    </location>
</feature>
<dbReference type="PANTHER" id="PTHR12428">
    <property type="entry name" value="OXA1"/>
    <property type="match status" value="1"/>
</dbReference>
<comment type="similarity">
    <text evidence="12">Belongs to the OXA1/ALB3/YidC family. Type 2 subfamily.</text>
</comment>
<evidence type="ECO:0000256" key="10">
    <source>
        <dbReference type="ARBA" id="ARBA00023186"/>
    </source>
</evidence>
<evidence type="ECO:0000256" key="11">
    <source>
        <dbReference type="ARBA" id="ARBA00023288"/>
    </source>
</evidence>
<keyword evidence="9" id="KW-0564">Palmitate</keyword>
<evidence type="ECO:0000256" key="14">
    <source>
        <dbReference type="SAM" id="MobiDB-lite"/>
    </source>
</evidence>
<comment type="subcellular location">
    <subcellularLocation>
        <location evidence="1 12">Cell membrane</location>
        <topology evidence="1 12">Multi-pass membrane protein</topology>
    </subcellularLocation>
</comment>
<evidence type="ECO:0000256" key="13">
    <source>
        <dbReference type="SAM" id="Coils"/>
    </source>
</evidence>
<evidence type="ECO:0000256" key="15">
    <source>
        <dbReference type="SAM" id="SignalP"/>
    </source>
</evidence>
<dbReference type="NCBIfam" id="TIGR03592">
    <property type="entry name" value="yidC_oxa1_cterm"/>
    <property type="match status" value="1"/>
</dbReference>
<dbReference type="CDD" id="cd20070">
    <property type="entry name" value="5TM_YidC_Alb3"/>
    <property type="match status" value="1"/>
</dbReference>
<keyword evidence="6 12" id="KW-0653">Protein transport</keyword>
<dbReference type="PANTHER" id="PTHR12428:SF65">
    <property type="entry name" value="CYTOCHROME C OXIDASE ASSEMBLY PROTEIN COX18, MITOCHONDRIAL"/>
    <property type="match status" value="1"/>
</dbReference>
<evidence type="ECO:0000256" key="9">
    <source>
        <dbReference type="ARBA" id="ARBA00023139"/>
    </source>
</evidence>
<dbReference type="GO" id="GO:0051205">
    <property type="term" value="P:protein insertion into membrane"/>
    <property type="evidence" value="ECO:0007669"/>
    <property type="project" value="TreeGrafter"/>
</dbReference>
<keyword evidence="3 12" id="KW-1003">Cell membrane</keyword>
<evidence type="ECO:0000256" key="12">
    <source>
        <dbReference type="HAMAP-Rule" id="MF_01811"/>
    </source>
</evidence>
<evidence type="ECO:0000256" key="7">
    <source>
        <dbReference type="ARBA" id="ARBA00022989"/>
    </source>
</evidence>
<feature type="transmembrane region" description="Helical" evidence="12">
    <location>
        <begin position="131"/>
        <end position="156"/>
    </location>
</feature>
<feature type="signal peptide" evidence="15">
    <location>
        <begin position="1"/>
        <end position="30"/>
    </location>
</feature>
<evidence type="ECO:0000313" key="18">
    <source>
        <dbReference type="Proteomes" id="UP000198668"/>
    </source>
</evidence>
<dbReference type="HAMAP" id="MF_01811">
    <property type="entry name" value="YidC_type2"/>
    <property type="match status" value="1"/>
</dbReference>
<feature type="chain" id="PRO_5039640363" description="Membrane protein insertase YidC" evidence="15">
    <location>
        <begin position="31"/>
        <end position="312"/>
    </location>
</feature>
<gene>
    <name evidence="12" type="primary">yidC</name>
    <name evidence="17" type="ORF">SAMN04489868_12431</name>
</gene>
<dbReference type="RefSeq" id="WP_047390870.1">
    <property type="nucleotide sequence ID" value="NZ_FOQE01000024.1"/>
</dbReference>
<keyword evidence="7 12" id="KW-1133">Transmembrane helix</keyword>
<comment type="function">
    <text evidence="12">Required for the insertion and/or proper folding and/or complex formation of integral membrane proteins into the membrane. Involved in integration of membrane proteins that insert both dependently and independently of the Sec translocase complex, as well as at least some lipoproteins.</text>
</comment>
<dbReference type="Pfam" id="PF02096">
    <property type="entry name" value="60KD_IMP"/>
    <property type="match status" value="1"/>
</dbReference>
<dbReference type="GO" id="GO:0005886">
    <property type="term" value="C:plasma membrane"/>
    <property type="evidence" value="ECO:0007669"/>
    <property type="project" value="UniProtKB-SubCell"/>
</dbReference>
<dbReference type="GO" id="GO:0015031">
    <property type="term" value="P:protein transport"/>
    <property type="evidence" value="ECO:0007669"/>
    <property type="project" value="UniProtKB-KW"/>
</dbReference>
<reference evidence="17 18" key="1">
    <citation type="submission" date="2016-10" db="EMBL/GenBank/DDBJ databases">
        <authorList>
            <person name="de Groot N.N."/>
        </authorList>
    </citation>
    <scope>NUCLEOTIDE SEQUENCE [LARGE SCALE GENOMIC DNA]</scope>
    <source>
        <strain evidence="17 18">DSM 27630</strain>
    </source>
</reference>
<keyword evidence="5 12" id="KW-0732">Signal</keyword>
<name>A0A1I3CXE9_9LACT</name>
<keyword evidence="10 12" id="KW-0143">Chaperone</keyword>
<evidence type="ECO:0000256" key="5">
    <source>
        <dbReference type="ARBA" id="ARBA00022729"/>
    </source>
</evidence>
<feature type="compositionally biased region" description="Polar residues" evidence="14">
    <location>
        <begin position="277"/>
        <end position="293"/>
    </location>
</feature>
<evidence type="ECO:0000256" key="4">
    <source>
        <dbReference type="ARBA" id="ARBA00022692"/>
    </source>
</evidence>
<dbReference type="InterPro" id="IPR028055">
    <property type="entry name" value="YidC/Oxa/ALB_C"/>
</dbReference>
<dbReference type="Proteomes" id="UP000198668">
    <property type="component" value="Unassembled WGS sequence"/>
</dbReference>
<dbReference type="OrthoDB" id="9780552at2"/>
<feature type="region of interest" description="Disordered" evidence="14">
    <location>
        <begin position="259"/>
        <end position="312"/>
    </location>
</feature>
<dbReference type="EMBL" id="FOQE01000024">
    <property type="protein sequence ID" value="SFH78911.1"/>
    <property type="molecule type" value="Genomic_DNA"/>
</dbReference>
<dbReference type="PRINTS" id="PR00701">
    <property type="entry name" value="60KDINNERMP"/>
</dbReference>
<dbReference type="InterPro" id="IPR023060">
    <property type="entry name" value="YidC/YidC1/YidC2_Firmicutes"/>
</dbReference>
<keyword evidence="2 12" id="KW-0813">Transport</keyword>
<feature type="transmembrane region" description="Helical" evidence="12">
    <location>
        <begin position="230"/>
        <end position="250"/>
    </location>
</feature>
<organism evidence="17 18">
    <name type="scientific">Pisciglobus halotolerans</name>
    <dbReference type="NCBI Taxonomy" id="745365"/>
    <lineage>
        <taxon>Bacteria</taxon>
        <taxon>Bacillati</taxon>
        <taxon>Bacillota</taxon>
        <taxon>Bacilli</taxon>
        <taxon>Lactobacillales</taxon>
        <taxon>Carnobacteriaceae</taxon>
    </lineage>
</organism>
<sequence length="312" mass="34737">MKRKKKIYLSGTILSLLLLLSGCMSYDANGAPTGFIYEYLVIPTQKLIILLADFFGGNYGIAIILITIVVRLIILPLNLSQSKKTMVQQEKMAFVKPELDEIQSALKAAKTNEEKAEIQQEMMALYKENDISMMGGIGCLPLLIQLPIFTAMYQAVRLSNEIASSTFLGMNLGERSIVLVIIVGAVYFGQAYISTIGMSPEQKKQTRTMMMMSPVMITLISFSSPAGLALYWLTGGIFAMVQTLITNLHYKPKIKAEIAEKNKNRPVTPKKKRQKTMEQMKQTTINKPQASSSNRDKQGKGKGRNAGKQQHR</sequence>
<keyword evidence="4 12" id="KW-0812">Transmembrane</keyword>
<evidence type="ECO:0000313" key="17">
    <source>
        <dbReference type="EMBL" id="SFH78911.1"/>
    </source>
</evidence>
<feature type="transmembrane region" description="Helical" evidence="12">
    <location>
        <begin position="49"/>
        <end position="74"/>
    </location>
</feature>
<dbReference type="GO" id="GO:0032977">
    <property type="term" value="F:membrane insertase activity"/>
    <property type="evidence" value="ECO:0007669"/>
    <property type="project" value="InterPro"/>
</dbReference>
<feature type="domain" description="Membrane insertase YidC/Oxa/ALB C-terminal" evidence="16">
    <location>
        <begin position="59"/>
        <end position="247"/>
    </location>
</feature>
<keyword evidence="11 12" id="KW-0449">Lipoprotein</keyword>
<feature type="transmembrane region" description="Helical" evidence="12">
    <location>
        <begin position="176"/>
        <end position="196"/>
    </location>
</feature>
<evidence type="ECO:0000256" key="6">
    <source>
        <dbReference type="ARBA" id="ARBA00022927"/>
    </source>
</evidence>
<accession>A0A1I3CXE9</accession>
<evidence type="ECO:0000256" key="3">
    <source>
        <dbReference type="ARBA" id="ARBA00022475"/>
    </source>
</evidence>
<protein>
    <recommendedName>
        <fullName evidence="12">Membrane protein insertase YidC</fullName>
    </recommendedName>
    <alternativeName>
        <fullName evidence="12">Foldase YidC</fullName>
    </alternativeName>
    <alternativeName>
        <fullName evidence="12">Membrane integrase YidC</fullName>
    </alternativeName>
    <alternativeName>
        <fullName evidence="12">Membrane protein YidC</fullName>
    </alternativeName>
</protein>
<evidence type="ECO:0000256" key="1">
    <source>
        <dbReference type="ARBA" id="ARBA00004651"/>
    </source>
</evidence>
<dbReference type="InterPro" id="IPR001708">
    <property type="entry name" value="YidC/ALB3/OXA1/COX18"/>
</dbReference>
<evidence type="ECO:0000256" key="2">
    <source>
        <dbReference type="ARBA" id="ARBA00022448"/>
    </source>
</evidence>
<dbReference type="InterPro" id="IPR047196">
    <property type="entry name" value="YidC_ALB_C"/>
</dbReference>
<dbReference type="AlphaFoldDB" id="A0A1I3CXE9"/>
<evidence type="ECO:0000256" key="8">
    <source>
        <dbReference type="ARBA" id="ARBA00023136"/>
    </source>
</evidence>
<evidence type="ECO:0000259" key="16">
    <source>
        <dbReference type="Pfam" id="PF02096"/>
    </source>
</evidence>
<dbReference type="PROSITE" id="PS51257">
    <property type="entry name" value="PROKAR_LIPOPROTEIN"/>
    <property type="match status" value="1"/>
</dbReference>
<keyword evidence="8 12" id="KW-0472">Membrane</keyword>
<feature type="compositionally biased region" description="Basic residues" evidence="14">
    <location>
        <begin position="300"/>
        <end position="312"/>
    </location>
</feature>
<keyword evidence="13" id="KW-0175">Coiled coil</keyword>
<proteinExistence type="inferred from homology"/>